<dbReference type="AlphaFoldDB" id="A0A8H5FKT8"/>
<dbReference type="GO" id="GO:0006893">
    <property type="term" value="P:Golgi to plasma membrane transport"/>
    <property type="evidence" value="ECO:0007669"/>
    <property type="project" value="TreeGrafter"/>
</dbReference>
<dbReference type="EMBL" id="JAACJN010000092">
    <property type="protein sequence ID" value="KAF5376153.1"/>
    <property type="molecule type" value="Genomic_DNA"/>
</dbReference>
<feature type="domain" description="Fibronectin type-III" evidence="3">
    <location>
        <begin position="89"/>
        <end position="179"/>
    </location>
</feature>
<dbReference type="PANTHER" id="PTHR47351">
    <property type="entry name" value="CHITIN BIOSYNTHESIS PROTEIN CHS5"/>
    <property type="match status" value="1"/>
</dbReference>
<dbReference type="Proteomes" id="UP000518752">
    <property type="component" value="Unassembled WGS sequence"/>
</dbReference>
<dbReference type="Pfam" id="PF00533">
    <property type="entry name" value="BRCT"/>
    <property type="match status" value="1"/>
</dbReference>
<evidence type="ECO:0000259" key="3">
    <source>
        <dbReference type="PROSITE" id="PS50853"/>
    </source>
</evidence>
<gene>
    <name evidence="5" type="ORF">D9757_009310</name>
    <name evidence="4" type="ORF">D9757_014600</name>
</gene>
<proteinExistence type="predicted"/>
<feature type="compositionally biased region" description="Acidic residues" evidence="1">
    <location>
        <begin position="476"/>
        <end position="490"/>
    </location>
</feature>
<feature type="compositionally biased region" description="Low complexity" evidence="1">
    <location>
        <begin position="342"/>
        <end position="363"/>
    </location>
</feature>
<sequence length="490" mass="52067">MARSIDFNAQESFTFTVGKLDAGMAVALQILLGDRAHLIEFPSILLPPGAAAGSIVNIAVHQNHAAEKRRDAEFWSLQKDILDGFGVNIPETPQLQLRNVTQTSVTLEWPSINLATAKLRSLDIYRNGQRLAAIPSPMTNTSTKLSGLEMQTEYSFQLVLRTTAGVFPSNVIRVRTHSIEDTSGISVCFGNCQDEVLLENAKMALREMGAKWSDKIQIDTTHFVCTTPAATPNGAQASGNTSSAPGIEYQRALQLSIPVVTPHWILACHSEKKMVAIGSYYLGAQPSASTHTFRPQSMSQASPSTTSLNSKVNRASMPAPARKSTASPSTPESHSAFVNQPASASSATATIPEEPSVEGSSSPPASPPLDESERSSTPTTAAAAKRKSRSGTMNRDFKFPPSPTGSPVITEAVPSSFSERKSPPAALPVQAGGVDLDEEARLAQSAKMITPSAIEVPPPPPVEKERSNGSASNHDDGDDEVGDTVEVDLS</sequence>
<dbReference type="Gene3D" id="2.60.40.10">
    <property type="entry name" value="Immunoglobulins"/>
    <property type="match status" value="1"/>
</dbReference>
<dbReference type="CDD" id="cd13945">
    <property type="entry name" value="Chs5_N"/>
    <property type="match status" value="1"/>
</dbReference>
<dbReference type="PANTHER" id="PTHR47351:SF1">
    <property type="entry name" value="CHITIN BIOSYNTHESIS PROTEIN CHS5"/>
    <property type="match status" value="1"/>
</dbReference>
<dbReference type="InterPro" id="IPR013783">
    <property type="entry name" value="Ig-like_fold"/>
</dbReference>
<dbReference type="InterPro" id="IPR003961">
    <property type="entry name" value="FN3_dom"/>
</dbReference>
<reference evidence="4 6" key="1">
    <citation type="journal article" date="2020" name="ISME J.">
        <title>Uncovering the hidden diversity of litter-decomposition mechanisms in mushroom-forming fungi.</title>
        <authorList>
            <person name="Floudas D."/>
            <person name="Bentzer J."/>
            <person name="Ahren D."/>
            <person name="Johansson T."/>
            <person name="Persson P."/>
            <person name="Tunlid A."/>
        </authorList>
    </citation>
    <scope>NUCLEOTIDE SEQUENCE [LARGE SCALE GENOMIC DNA]</scope>
    <source>
        <strain evidence="4 6">CBS 406.79</strain>
    </source>
</reference>
<dbReference type="InterPro" id="IPR052827">
    <property type="entry name" value="CHS_Export/Cell_Fusion_Reg"/>
</dbReference>
<dbReference type="InterPro" id="IPR031669">
    <property type="entry name" value="Fn3_2"/>
</dbReference>
<dbReference type="CDD" id="cd00063">
    <property type="entry name" value="FN3"/>
    <property type="match status" value="1"/>
</dbReference>
<dbReference type="Pfam" id="PF16892">
    <property type="entry name" value="CHS5_N"/>
    <property type="match status" value="1"/>
</dbReference>
<dbReference type="Gene3D" id="3.40.50.10190">
    <property type="entry name" value="BRCT domain"/>
    <property type="match status" value="1"/>
</dbReference>
<dbReference type="PROSITE" id="PS50172">
    <property type="entry name" value="BRCT"/>
    <property type="match status" value="1"/>
</dbReference>
<organism evidence="4 6">
    <name type="scientific">Collybiopsis confluens</name>
    <dbReference type="NCBI Taxonomy" id="2823264"/>
    <lineage>
        <taxon>Eukaryota</taxon>
        <taxon>Fungi</taxon>
        <taxon>Dikarya</taxon>
        <taxon>Basidiomycota</taxon>
        <taxon>Agaricomycotina</taxon>
        <taxon>Agaricomycetes</taxon>
        <taxon>Agaricomycetidae</taxon>
        <taxon>Agaricales</taxon>
        <taxon>Marasmiineae</taxon>
        <taxon>Omphalotaceae</taxon>
        <taxon>Collybiopsis</taxon>
    </lineage>
</organism>
<accession>A0A8H5FKT8</accession>
<evidence type="ECO:0000256" key="1">
    <source>
        <dbReference type="SAM" id="MobiDB-lite"/>
    </source>
</evidence>
<dbReference type="InterPro" id="IPR036116">
    <property type="entry name" value="FN3_sf"/>
</dbReference>
<dbReference type="InterPro" id="IPR031673">
    <property type="entry name" value="Chs5_N"/>
</dbReference>
<feature type="region of interest" description="Disordered" evidence="1">
    <location>
        <begin position="288"/>
        <end position="433"/>
    </location>
</feature>
<feature type="region of interest" description="Disordered" evidence="1">
    <location>
        <begin position="447"/>
        <end position="490"/>
    </location>
</feature>
<comment type="caution">
    <text evidence="4">The sequence shown here is derived from an EMBL/GenBank/DDBJ whole genome shotgun (WGS) entry which is preliminary data.</text>
</comment>
<dbReference type="InterPro" id="IPR036420">
    <property type="entry name" value="BRCT_dom_sf"/>
</dbReference>
<feature type="domain" description="BRCT" evidence="2">
    <location>
        <begin position="177"/>
        <end position="282"/>
    </location>
</feature>
<feature type="compositionally biased region" description="Polar residues" evidence="1">
    <location>
        <begin position="324"/>
        <end position="341"/>
    </location>
</feature>
<evidence type="ECO:0000313" key="6">
    <source>
        <dbReference type="Proteomes" id="UP000518752"/>
    </source>
</evidence>
<protein>
    <recommendedName>
        <fullName evidence="7">Chitin biosynthesis protein</fullName>
    </recommendedName>
</protein>
<dbReference type="Gene3D" id="6.20.120.50">
    <property type="match status" value="1"/>
</dbReference>
<dbReference type="SUPFAM" id="SSF52113">
    <property type="entry name" value="BRCT domain"/>
    <property type="match status" value="1"/>
</dbReference>
<dbReference type="SUPFAM" id="SSF49265">
    <property type="entry name" value="Fibronectin type III"/>
    <property type="match status" value="1"/>
</dbReference>
<dbReference type="EMBL" id="JAACJN010000530">
    <property type="protein sequence ID" value="KAF5340466.1"/>
    <property type="molecule type" value="Genomic_DNA"/>
</dbReference>
<keyword evidence="6" id="KW-1185">Reference proteome</keyword>
<feature type="compositionally biased region" description="Polar residues" evidence="1">
    <location>
        <begin position="288"/>
        <end position="313"/>
    </location>
</feature>
<dbReference type="OrthoDB" id="245697at2759"/>
<evidence type="ECO:0000313" key="5">
    <source>
        <dbReference type="EMBL" id="KAF5376153.1"/>
    </source>
</evidence>
<dbReference type="GO" id="GO:0005802">
    <property type="term" value="C:trans-Golgi network"/>
    <property type="evidence" value="ECO:0007669"/>
    <property type="project" value="TreeGrafter"/>
</dbReference>
<evidence type="ECO:0000313" key="4">
    <source>
        <dbReference type="EMBL" id="KAF5340466.1"/>
    </source>
</evidence>
<dbReference type="Pfam" id="PF16893">
    <property type="entry name" value="fn3_2"/>
    <property type="match status" value="1"/>
</dbReference>
<dbReference type="GO" id="GO:0046983">
    <property type="term" value="F:protein dimerization activity"/>
    <property type="evidence" value="ECO:0007669"/>
    <property type="project" value="InterPro"/>
</dbReference>
<evidence type="ECO:0008006" key="7">
    <source>
        <dbReference type="Google" id="ProtNLM"/>
    </source>
</evidence>
<dbReference type="GO" id="GO:0000747">
    <property type="term" value="P:conjugation with cellular fusion"/>
    <property type="evidence" value="ECO:0007669"/>
    <property type="project" value="TreeGrafter"/>
</dbReference>
<dbReference type="GO" id="GO:0034044">
    <property type="term" value="C:exomer complex"/>
    <property type="evidence" value="ECO:0007669"/>
    <property type="project" value="TreeGrafter"/>
</dbReference>
<evidence type="ECO:0000259" key="2">
    <source>
        <dbReference type="PROSITE" id="PS50172"/>
    </source>
</evidence>
<name>A0A8H5FKT8_9AGAR</name>
<dbReference type="PROSITE" id="PS50853">
    <property type="entry name" value="FN3"/>
    <property type="match status" value="1"/>
</dbReference>
<dbReference type="InterPro" id="IPR001357">
    <property type="entry name" value="BRCT_dom"/>
</dbReference>